<dbReference type="Proteomes" id="UP000828390">
    <property type="component" value="Unassembled WGS sequence"/>
</dbReference>
<reference evidence="1" key="2">
    <citation type="submission" date="2020-11" db="EMBL/GenBank/DDBJ databases">
        <authorList>
            <person name="McCartney M.A."/>
            <person name="Auch B."/>
            <person name="Kono T."/>
            <person name="Mallez S."/>
            <person name="Becker A."/>
            <person name="Gohl D.M."/>
            <person name="Silverstein K.A.T."/>
            <person name="Koren S."/>
            <person name="Bechman K.B."/>
            <person name="Herman A."/>
            <person name="Abrahante J.E."/>
            <person name="Garbe J."/>
        </authorList>
    </citation>
    <scope>NUCLEOTIDE SEQUENCE</scope>
    <source>
        <strain evidence="1">Duluth1</strain>
        <tissue evidence="1">Whole animal</tissue>
    </source>
</reference>
<reference evidence="1" key="1">
    <citation type="journal article" date="2019" name="bioRxiv">
        <title>The Genome of the Zebra Mussel, Dreissena polymorpha: A Resource for Invasive Species Research.</title>
        <authorList>
            <person name="McCartney M.A."/>
            <person name="Auch B."/>
            <person name="Kono T."/>
            <person name="Mallez S."/>
            <person name="Zhang Y."/>
            <person name="Obille A."/>
            <person name="Becker A."/>
            <person name="Abrahante J.E."/>
            <person name="Garbe J."/>
            <person name="Badalamenti J.P."/>
            <person name="Herman A."/>
            <person name="Mangelson H."/>
            <person name="Liachko I."/>
            <person name="Sullivan S."/>
            <person name="Sone E.D."/>
            <person name="Koren S."/>
            <person name="Silverstein K.A.T."/>
            <person name="Beckman K.B."/>
            <person name="Gohl D.M."/>
        </authorList>
    </citation>
    <scope>NUCLEOTIDE SEQUENCE</scope>
    <source>
        <strain evidence="1">Duluth1</strain>
        <tissue evidence="1">Whole animal</tissue>
    </source>
</reference>
<keyword evidence="2" id="KW-1185">Reference proteome</keyword>
<organism evidence="1 2">
    <name type="scientific">Dreissena polymorpha</name>
    <name type="common">Zebra mussel</name>
    <name type="synonym">Mytilus polymorpha</name>
    <dbReference type="NCBI Taxonomy" id="45954"/>
    <lineage>
        <taxon>Eukaryota</taxon>
        <taxon>Metazoa</taxon>
        <taxon>Spiralia</taxon>
        <taxon>Lophotrochozoa</taxon>
        <taxon>Mollusca</taxon>
        <taxon>Bivalvia</taxon>
        <taxon>Autobranchia</taxon>
        <taxon>Heteroconchia</taxon>
        <taxon>Euheterodonta</taxon>
        <taxon>Imparidentia</taxon>
        <taxon>Neoheterodontei</taxon>
        <taxon>Myida</taxon>
        <taxon>Dreissenoidea</taxon>
        <taxon>Dreissenidae</taxon>
        <taxon>Dreissena</taxon>
    </lineage>
</organism>
<accession>A0A9D4CAJ8</accession>
<name>A0A9D4CAJ8_DREPO</name>
<gene>
    <name evidence="1" type="ORF">DPMN_062921</name>
</gene>
<comment type="caution">
    <text evidence="1">The sequence shown here is derived from an EMBL/GenBank/DDBJ whole genome shotgun (WGS) entry which is preliminary data.</text>
</comment>
<evidence type="ECO:0000313" key="1">
    <source>
        <dbReference type="EMBL" id="KAH3720030.1"/>
    </source>
</evidence>
<sequence length="101" mass="11552">MVDHRQRLSLQRARDVEEASVSLTTERADCRDETFELSKDNRIRWQSGASWYVSISKTKVCLKNTQEMSRKLGTYASIIKGMNVSISTGSKTTQGVRYMDK</sequence>
<evidence type="ECO:0000313" key="2">
    <source>
        <dbReference type="Proteomes" id="UP000828390"/>
    </source>
</evidence>
<proteinExistence type="predicted"/>
<dbReference type="AlphaFoldDB" id="A0A9D4CAJ8"/>
<dbReference type="EMBL" id="JAIWYP010000013">
    <property type="protein sequence ID" value="KAH3720030.1"/>
    <property type="molecule type" value="Genomic_DNA"/>
</dbReference>
<protein>
    <submittedName>
        <fullName evidence="1">Uncharacterized protein</fullName>
    </submittedName>
</protein>